<comment type="similarity">
    <text evidence="6">Belongs to the UTP23/FCF1 family. UTP23 subfamily.</text>
</comment>
<feature type="domain" description="UTP23 sensor motif region" evidence="9">
    <location>
        <begin position="266"/>
        <end position="284"/>
    </location>
</feature>
<evidence type="ECO:0000313" key="11">
    <source>
        <dbReference type="WBParaSite" id="Pan_g12501.t1"/>
    </source>
</evidence>
<evidence type="ECO:0000256" key="2">
    <source>
        <dbReference type="ARBA" id="ARBA00022517"/>
    </source>
</evidence>
<dbReference type="InterPro" id="IPR006984">
    <property type="entry name" value="Fcf1/UTP23"/>
</dbReference>
<evidence type="ECO:0000256" key="4">
    <source>
        <dbReference type="ARBA" id="ARBA00023242"/>
    </source>
</evidence>
<dbReference type="SUPFAM" id="SSF88723">
    <property type="entry name" value="PIN domain-like"/>
    <property type="match status" value="1"/>
</dbReference>
<evidence type="ECO:0000256" key="8">
    <source>
        <dbReference type="SAM" id="MobiDB-lite"/>
    </source>
</evidence>
<keyword evidence="10" id="KW-1185">Reference proteome</keyword>
<evidence type="ECO:0000256" key="6">
    <source>
        <dbReference type="ARBA" id="ARBA00038503"/>
    </source>
</evidence>
<reference evidence="10" key="1">
    <citation type="journal article" date="2013" name="Genetics">
        <title>The draft genome and transcriptome of Panagrellus redivivus are shaped by the harsh demands of a free-living lifestyle.</title>
        <authorList>
            <person name="Srinivasan J."/>
            <person name="Dillman A.R."/>
            <person name="Macchietto M.G."/>
            <person name="Heikkinen L."/>
            <person name="Lakso M."/>
            <person name="Fracchia K.M."/>
            <person name="Antoshechkin I."/>
            <person name="Mortazavi A."/>
            <person name="Wong G."/>
            <person name="Sternberg P.W."/>
        </authorList>
    </citation>
    <scope>NUCLEOTIDE SEQUENCE [LARGE SCALE GENOMIC DNA]</scope>
    <source>
        <strain evidence="10">MT8872</strain>
    </source>
</reference>
<keyword evidence="2" id="KW-0690">Ribosome biogenesis</keyword>
<dbReference type="Proteomes" id="UP000492821">
    <property type="component" value="Unassembled WGS sequence"/>
</dbReference>
<accession>A0A7E4UU10</accession>
<dbReference type="PROSITE" id="PS51808">
    <property type="entry name" value="CHCH"/>
    <property type="match status" value="1"/>
</dbReference>
<evidence type="ECO:0000259" key="9">
    <source>
        <dbReference type="Pfam" id="PF24779"/>
    </source>
</evidence>
<name>A0A7E4UU10_PANRE</name>
<evidence type="ECO:0000256" key="1">
    <source>
        <dbReference type="ARBA" id="ARBA00004604"/>
    </source>
</evidence>
<protein>
    <recommendedName>
        <fullName evidence="7">rRNA-processing protein UTP23 homolog</fullName>
    </recommendedName>
</protein>
<dbReference type="AlphaFoldDB" id="A0A7E4UU10"/>
<dbReference type="FunFam" id="3.40.50.1010:FF:000006">
    <property type="entry name" value="rRNA-processing protein UTP23 homolog"/>
    <property type="match status" value="1"/>
</dbReference>
<comment type="function">
    <text evidence="5">Involved in rRNA-processing and ribosome biogenesis.</text>
</comment>
<organism evidence="10 11">
    <name type="scientific">Panagrellus redivivus</name>
    <name type="common">Microworm</name>
    <dbReference type="NCBI Taxonomy" id="6233"/>
    <lineage>
        <taxon>Eukaryota</taxon>
        <taxon>Metazoa</taxon>
        <taxon>Ecdysozoa</taxon>
        <taxon>Nematoda</taxon>
        <taxon>Chromadorea</taxon>
        <taxon>Rhabditida</taxon>
        <taxon>Tylenchina</taxon>
        <taxon>Panagrolaimomorpha</taxon>
        <taxon>Panagrolaimoidea</taxon>
        <taxon>Panagrolaimidae</taxon>
        <taxon>Panagrellus</taxon>
    </lineage>
</organism>
<proteinExistence type="inferred from homology"/>
<dbReference type="InterPro" id="IPR029060">
    <property type="entry name" value="PIN-like_dom_sf"/>
</dbReference>
<feature type="region of interest" description="Disordered" evidence="8">
    <location>
        <begin position="262"/>
        <end position="325"/>
    </location>
</feature>
<comment type="subcellular location">
    <subcellularLocation>
        <location evidence="1">Nucleus</location>
        <location evidence="1">Nucleolus</location>
    </subcellularLocation>
</comment>
<dbReference type="GO" id="GO:0032040">
    <property type="term" value="C:small-subunit processome"/>
    <property type="evidence" value="ECO:0007669"/>
    <property type="project" value="InterPro"/>
</dbReference>
<dbReference type="WBParaSite" id="Pan_g12501.t1">
    <property type="protein sequence ID" value="Pan_g12501.t1"/>
    <property type="gene ID" value="Pan_g12501"/>
</dbReference>
<dbReference type="InterPro" id="IPR057776">
    <property type="entry name" value="UTP23_sensor"/>
</dbReference>
<sequence>MPAESKLPKQRLLKFADYLAACTPEATSYGRCVAEKPERLAASACAKEFNALLECFKKARQFRSILEVRSQVTTLHKATMVKVKRAKHSKRVMMFYKFKYGIEPPFTVLLDGTFAQAALKNQINITEQVNNYLHEPCKLVTTACVLKELDTIGKDVYGALRICQQFKSAYCPHRPARSASECIVHLARRSKKPENTKYIVATQDDALLEELRKMGGIPLMSIRFKTIILENPSDESVAEGNKDSELEKAKALKDEILGPKVAPVFKKPKGPKGPNPLSCKKSKKGKAVVGKLGNKKSVEPEKKKTRRKKKTGGTSAVVTVDGSGA</sequence>
<evidence type="ECO:0000256" key="5">
    <source>
        <dbReference type="ARBA" id="ARBA00037300"/>
    </source>
</evidence>
<evidence type="ECO:0000313" key="10">
    <source>
        <dbReference type="Proteomes" id="UP000492821"/>
    </source>
</evidence>
<dbReference type="Gene3D" id="3.40.50.1010">
    <property type="entry name" value="5'-nuclease"/>
    <property type="match status" value="1"/>
</dbReference>
<keyword evidence="3" id="KW-0698">rRNA processing</keyword>
<reference evidence="11" key="2">
    <citation type="submission" date="2020-10" db="UniProtKB">
        <authorList>
            <consortium name="WormBaseParasite"/>
        </authorList>
    </citation>
    <scope>IDENTIFICATION</scope>
</reference>
<dbReference type="PANTHER" id="PTHR12416">
    <property type="entry name" value="RRNA-PROCESSING PROTEIN UTP23 HOMOLOG"/>
    <property type="match status" value="1"/>
</dbReference>
<keyword evidence="4" id="KW-0539">Nucleus</keyword>
<dbReference type="GO" id="GO:0006364">
    <property type="term" value="P:rRNA processing"/>
    <property type="evidence" value="ECO:0007669"/>
    <property type="project" value="UniProtKB-KW"/>
</dbReference>
<evidence type="ECO:0000256" key="7">
    <source>
        <dbReference type="ARBA" id="ARBA00071400"/>
    </source>
</evidence>
<evidence type="ECO:0000256" key="3">
    <source>
        <dbReference type="ARBA" id="ARBA00022552"/>
    </source>
</evidence>
<dbReference type="Pfam" id="PF04900">
    <property type="entry name" value="Fcf1"/>
    <property type="match status" value="1"/>
</dbReference>
<dbReference type="Pfam" id="PF24779">
    <property type="entry name" value="UTP23_sensor"/>
    <property type="match status" value="1"/>
</dbReference>